<comment type="catalytic activity">
    <reaction evidence="7 8">
        <text>protoporphyrin IX + Mg(2+) + ATP + H2O = Mg-protoporphyrin IX + ADP + phosphate + 3 H(+)</text>
        <dbReference type="Rhea" id="RHEA:13961"/>
        <dbReference type="ChEBI" id="CHEBI:15377"/>
        <dbReference type="ChEBI" id="CHEBI:15378"/>
        <dbReference type="ChEBI" id="CHEBI:18420"/>
        <dbReference type="ChEBI" id="CHEBI:30616"/>
        <dbReference type="ChEBI" id="CHEBI:43474"/>
        <dbReference type="ChEBI" id="CHEBI:57306"/>
        <dbReference type="ChEBI" id="CHEBI:60492"/>
        <dbReference type="ChEBI" id="CHEBI:456216"/>
        <dbReference type="EC" id="6.6.1.1"/>
    </reaction>
</comment>
<dbReference type="GO" id="GO:0016851">
    <property type="term" value="F:magnesium chelatase activity"/>
    <property type="evidence" value="ECO:0007669"/>
    <property type="project" value="UniProtKB-UniRule"/>
</dbReference>
<dbReference type="InterPro" id="IPR027417">
    <property type="entry name" value="P-loop_NTPase"/>
</dbReference>
<dbReference type="EMBL" id="QOHR01000005">
    <property type="protein sequence ID" value="REC57821.1"/>
    <property type="molecule type" value="Genomic_DNA"/>
</dbReference>
<evidence type="ECO:0000313" key="11">
    <source>
        <dbReference type="EMBL" id="REC57821.1"/>
    </source>
</evidence>
<feature type="compositionally biased region" description="Basic residues" evidence="9">
    <location>
        <begin position="308"/>
        <end position="317"/>
    </location>
</feature>
<dbReference type="SMART" id="SM00327">
    <property type="entry name" value="VWA"/>
    <property type="match status" value="1"/>
</dbReference>
<dbReference type="Pfam" id="PF13519">
    <property type="entry name" value="VWA_2"/>
    <property type="match status" value="1"/>
</dbReference>
<dbReference type="Proteomes" id="UP000257131">
    <property type="component" value="Unassembled WGS sequence"/>
</dbReference>
<organism evidence="11 12">
    <name type="scientific">Rhodosalinus sediminis</name>
    <dbReference type="NCBI Taxonomy" id="1940533"/>
    <lineage>
        <taxon>Bacteria</taxon>
        <taxon>Pseudomonadati</taxon>
        <taxon>Pseudomonadota</taxon>
        <taxon>Alphaproteobacteria</taxon>
        <taxon>Rhodobacterales</taxon>
        <taxon>Paracoccaceae</taxon>
        <taxon>Rhodosalinus</taxon>
    </lineage>
</organism>
<dbReference type="AlphaFoldDB" id="A0A3D9BWU3"/>
<feature type="region of interest" description="Disordered" evidence="9">
    <location>
        <begin position="295"/>
        <end position="330"/>
    </location>
</feature>
<keyword evidence="12" id="KW-1185">Reference proteome</keyword>
<accession>A0A3D9BWU3</accession>
<evidence type="ECO:0000256" key="3">
    <source>
        <dbReference type="ARBA" id="ARBA00022598"/>
    </source>
</evidence>
<dbReference type="NCBIfam" id="NF009943">
    <property type="entry name" value="PRK13406.1"/>
    <property type="match status" value="1"/>
</dbReference>
<keyword evidence="2 8" id="KW-0602">Photosynthesis</keyword>
<dbReference type="PANTHER" id="PTHR43473">
    <property type="entry name" value="MAGNESIUM-CHELATASE SUBUNIT CHLD, CHLOROPLASTIC"/>
    <property type="match status" value="1"/>
</dbReference>
<evidence type="ECO:0000256" key="7">
    <source>
        <dbReference type="ARBA" id="ARBA00048693"/>
    </source>
</evidence>
<protein>
    <recommendedName>
        <fullName evidence="8">Mg-protoporphyrin IX chelatase</fullName>
        <ecNumber evidence="8">6.6.1.1</ecNumber>
    </recommendedName>
</protein>
<dbReference type="Gene3D" id="3.40.50.410">
    <property type="entry name" value="von Willebrand factor, type A domain"/>
    <property type="match status" value="1"/>
</dbReference>
<dbReference type="RefSeq" id="WP_115979077.1">
    <property type="nucleotide sequence ID" value="NZ_QOHR01000005.1"/>
</dbReference>
<evidence type="ECO:0000256" key="9">
    <source>
        <dbReference type="SAM" id="MobiDB-lite"/>
    </source>
</evidence>
<comment type="similarity">
    <text evidence="1 8">Belongs to the Mg-chelatase subunits D/I family.</text>
</comment>
<dbReference type="SUPFAM" id="SSF53300">
    <property type="entry name" value="vWA-like"/>
    <property type="match status" value="1"/>
</dbReference>
<dbReference type="Pfam" id="PF17863">
    <property type="entry name" value="AAA_lid_2"/>
    <property type="match status" value="1"/>
</dbReference>
<feature type="domain" description="VWFA" evidence="10">
    <location>
        <begin position="377"/>
        <end position="557"/>
    </location>
</feature>
<feature type="compositionally biased region" description="Acidic residues" evidence="9">
    <location>
        <begin position="242"/>
        <end position="270"/>
    </location>
</feature>
<sequence length="559" mass="58872">MSEGAARWARALRALALFAVDPQGLRGLTVRARVGPVRQRFEALLSALDGEAHRIHPEIGDPELYGGLDVTATLAAGRPVMAGGLADRPSRLILPMAERAAPDLAARLAQLLDASPGHSLVLLDEGAEPDERAPAALAERLALSLDLDGIGRLEAKGDLPWTAIAEARARLPDVAIPEEVAPALTALAARFGIDSLRAPLLALRAARAEAALEGRETVTEDDIRAAAELVYPDRATRTPEPPPEEDETPPEDTPEPEPESEQDDDGDLGDLPEEMLVEAVAALLPPDLLTRLAEGGATRAAKGSGAGAKRRGNRRGRPLPSRPGRPGGRERVDLVATLRAAAPWQTIRRRQQPDAGRVLVHASDVRLRRYEDRSDRLVIFAVDASGSLAMTRLNEAKGAVELLLGEAYSRRDHVALIAFRGTEAELLLPPTRSLVQTKRRLAALPGGGGTPLAAGLQAAGLLAHQSEGRGLSPRVALLTDGRANVALDGAGGRAQAMEDAARTARALRGQGLSALVIDTAARRGEAGRQLAEALGAGYLALPRADARRLSGAVAEALED</sequence>
<comment type="caution">
    <text evidence="11">The sequence shown here is derived from an EMBL/GenBank/DDBJ whole genome shotgun (WGS) entry which is preliminary data.</text>
</comment>
<evidence type="ECO:0000256" key="5">
    <source>
        <dbReference type="ARBA" id="ARBA00022840"/>
    </source>
</evidence>
<dbReference type="PANTHER" id="PTHR43473:SF2">
    <property type="entry name" value="MAGNESIUM-CHELATASE SUBUNIT CHLD, CHLOROPLASTIC"/>
    <property type="match status" value="1"/>
</dbReference>
<reference evidence="11 12" key="1">
    <citation type="journal article" date="2017" name="Int. J. Syst. Evol. Microbiol.">
        <title>Rhodosalinus sediminis gen. nov., sp. nov., isolated from marine saltern.</title>
        <authorList>
            <person name="Guo L.Y."/>
            <person name="Ling S.K."/>
            <person name="Li C.M."/>
            <person name="Chen G.J."/>
            <person name="Du Z.J."/>
        </authorList>
    </citation>
    <scope>NUCLEOTIDE SEQUENCE [LARGE SCALE GENOMIC DNA]</scope>
    <source>
        <strain evidence="11 12">WDN1C137</strain>
    </source>
</reference>
<proteinExistence type="inferred from homology"/>
<keyword evidence="5 8" id="KW-0067">ATP-binding</keyword>
<keyword evidence="8" id="KW-0077">Bacteriochlorophyll biosynthesis</keyword>
<evidence type="ECO:0000256" key="2">
    <source>
        <dbReference type="ARBA" id="ARBA00022531"/>
    </source>
</evidence>
<evidence type="ECO:0000313" key="12">
    <source>
        <dbReference type="Proteomes" id="UP000257131"/>
    </source>
</evidence>
<evidence type="ECO:0000256" key="1">
    <source>
        <dbReference type="ARBA" id="ARBA00005799"/>
    </source>
</evidence>
<dbReference type="InterPro" id="IPR011776">
    <property type="entry name" value="Mg_chelatase_ATPase-dsu"/>
</dbReference>
<dbReference type="CDD" id="cd01451">
    <property type="entry name" value="vWA_Magnesium_chelatase"/>
    <property type="match status" value="1"/>
</dbReference>
<evidence type="ECO:0000259" key="10">
    <source>
        <dbReference type="PROSITE" id="PS50234"/>
    </source>
</evidence>
<dbReference type="UniPathway" id="UPA00669"/>
<dbReference type="GO" id="GO:0030494">
    <property type="term" value="P:bacteriochlorophyll biosynthetic process"/>
    <property type="evidence" value="ECO:0007669"/>
    <property type="project" value="UniProtKB-UniPathway"/>
</dbReference>
<keyword evidence="4 8" id="KW-0547">Nucleotide-binding</keyword>
<dbReference type="InterPro" id="IPR041628">
    <property type="entry name" value="ChlI/MoxR_AAA_lid"/>
</dbReference>
<comment type="function">
    <text evidence="8">Involved in bacteriochlorophyll biosynthesis; introduces a magnesium ion into protoporphyrin IX to yield Mg-protoporphyrin IX.</text>
</comment>
<dbReference type="OrthoDB" id="9775079at2"/>
<name>A0A3D9BWU3_9RHOB</name>
<dbReference type="InterPro" id="IPR036465">
    <property type="entry name" value="vWFA_dom_sf"/>
</dbReference>
<dbReference type="GO" id="GO:0015979">
    <property type="term" value="P:photosynthesis"/>
    <property type="evidence" value="ECO:0007669"/>
    <property type="project" value="UniProtKB-UniRule"/>
</dbReference>
<evidence type="ECO:0000256" key="6">
    <source>
        <dbReference type="ARBA" id="ARBA00023171"/>
    </source>
</evidence>
<feature type="region of interest" description="Disordered" evidence="9">
    <location>
        <begin position="227"/>
        <end position="270"/>
    </location>
</feature>
<keyword evidence="3 8" id="KW-0436">Ligase</keyword>
<dbReference type="GO" id="GO:0005524">
    <property type="term" value="F:ATP binding"/>
    <property type="evidence" value="ECO:0007669"/>
    <property type="project" value="UniProtKB-UniRule"/>
</dbReference>
<comment type="pathway">
    <text evidence="8">Porphyrin-containing compound metabolism; bacteriochlorophyll biosynthesis.</text>
</comment>
<keyword evidence="6 8" id="KW-0149">Chlorophyll biosynthesis</keyword>
<dbReference type="SUPFAM" id="SSF52540">
    <property type="entry name" value="P-loop containing nucleoside triphosphate hydrolases"/>
    <property type="match status" value="1"/>
</dbReference>
<dbReference type="NCBIfam" id="TIGR02031">
    <property type="entry name" value="BchD-ChlD"/>
    <property type="match status" value="1"/>
</dbReference>
<dbReference type="PROSITE" id="PS50234">
    <property type="entry name" value="VWFA"/>
    <property type="match status" value="1"/>
</dbReference>
<evidence type="ECO:0000256" key="8">
    <source>
        <dbReference type="RuleBase" id="RU362087"/>
    </source>
</evidence>
<dbReference type="InterPro" id="IPR041702">
    <property type="entry name" value="BchD/ChlD_VWA"/>
</dbReference>
<evidence type="ECO:0000256" key="4">
    <source>
        <dbReference type="ARBA" id="ARBA00022741"/>
    </source>
</evidence>
<gene>
    <name evidence="11" type="ORF">DRV84_06530</name>
</gene>
<dbReference type="InterPro" id="IPR002035">
    <property type="entry name" value="VWF_A"/>
</dbReference>
<dbReference type="EC" id="6.6.1.1" evidence="8"/>
<dbReference type="Gene3D" id="1.10.8.80">
    <property type="entry name" value="Magnesium chelatase subunit I, C-Terminal domain"/>
    <property type="match status" value="1"/>
</dbReference>